<dbReference type="Pfam" id="PF03835">
    <property type="entry name" value="Rad4"/>
    <property type="match status" value="1"/>
</dbReference>
<feature type="compositionally biased region" description="Basic residues" evidence="1">
    <location>
        <begin position="527"/>
        <end position="536"/>
    </location>
</feature>
<feature type="compositionally biased region" description="Basic residues" evidence="1">
    <location>
        <begin position="42"/>
        <end position="56"/>
    </location>
</feature>
<feature type="region of interest" description="Disordered" evidence="1">
    <location>
        <begin position="422"/>
        <end position="565"/>
    </location>
</feature>
<feature type="compositionally biased region" description="Basic and acidic residues" evidence="1">
    <location>
        <begin position="92"/>
        <end position="116"/>
    </location>
</feature>
<feature type="domain" description="Rad4/PNGase transglutaminase-like fold" evidence="2">
    <location>
        <begin position="538"/>
        <end position="664"/>
    </location>
</feature>
<feature type="region of interest" description="Disordered" evidence="1">
    <location>
        <begin position="168"/>
        <end position="213"/>
    </location>
</feature>
<feature type="compositionally biased region" description="Basic and acidic residues" evidence="1">
    <location>
        <begin position="61"/>
        <end position="74"/>
    </location>
</feature>
<dbReference type="Gene3D" id="3.90.260.10">
    <property type="entry name" value="Transglutaminase-like"/>
    <property type="match status" value="1"/>
</dbReference>
<evidence type="ECO:0000256" key="1">
    <source>
        <dbReference type="SAM" id="MobiDB-lite"/>
    </source>
</evidence>
<name>A0ABN7AHL6_9HEMI</name>
<dbReference type="InterPro" id="IPR018325">
    <property type="entry name" value="Rad4/PNGase_transGLS-fold"/>
</dbReference>
<evidence type="ECO:0000259" key="2">
    <source>
        <dbReference type="Pfam" id="PF03835"/>
    </source>
</evidence>
<feature type="region of interest" description="Disordered" evidence="1">
    <location>
        <begin position="1"/>
        <end position="142"/>
    </location>
</feature>
<feature type="compositionally biased region" description="Low complexity" evidence="1">
    <location>
        <begin position="195"/>
        <end position="209"/>
    </location>
</feature>
<feature type="compositionally biased region" description="Polar residues" evidence="1">
    <location>
        <begin position="465"/>
        <end position="474"/>
    </location>
</feature>
<dbReference type="SUPFAM" id="SSF54001">
    <property type="entry name" value="Cysteine proteinases"/>
    <property type="match status" value="1"/>
</dbReference>
<proteinExistence type="predicted"/>
<gene>
    <name evidence="3" type="ORF">NTJ_03682</name>
</gene>
<feature type="compositionally biased region" description="Basic residues" evidence="1">
    <location>
        <begin position="446"/>
        <end position="463"/>
    </location>
</feature>
<dbReference type="EMBL" id="AP028910">
    <property type="protein sequence ID" value="BES90874.1"/>
    <property type="molecule type" value="Genomic_DNA"/>
</dbReference>
<dbReference type="InterPro" id="IPR004583">
    <property type="entry name" value="DNA_repair_Rad4"/>
</dbReference>
<dbReference type="PANTHER" id="PTHR12135:SF0">
    <property type="entry name" value="DNA REPAIR PROTEIN COMPLEMENTING XP-C CELLS"/>
    <property type="match status" value="1"/>
</dbReference>
<accession>A0ABN7AHL6</accession>
<dbReference type="PANTHER" id="PTHR12135">
    <property type="entry name" value="DNA REPAIR PROTEIN XP-C / RAD4"/>
    <property type="match status" value="1"/>
</dbReference>
<dbReference type="InterPro" id="IPR036985">
    <property type="entry name" value="Transglutaminase-like_sf"/>
</dbReference>
<evidence type="ECO:0000313" key="4">
    <source>
        <dbReference type="Proteomes" id="UP001307889"/>
    </source>
</evidence>
<protein>
    <submittedName>
        <fullName evidence="3">Repair protein</fullName>
    </submittedName>
</protein>
<keyword evidence="4" id="KW-1185">Reference proteome</keyword>
<reference evidence="3 4" key="1">
    <citation type="submission" date="2023-09" db="EMBL/GenBank/DDBJ databases">
        <title>Nesidiocoris tenuis whole genome shotgun sequence.</title>
        <authorList>
            <person name="Shibata T."/>
            <person name="Shimoda M."/>
            <person name="Kobayashi T."/>
            <person name="Uehara T."/>
        </authorList>
    </citation>
    <scope>NUCLEOTIDE SEQUENCE [LARGE SCALE GENOMIC DNA]</scope>
    <source>
        <strain evidence="3 4">Japan</strain>
    </source>
</reference>
<organism evidence="3 4">
    <name type="scientific">Nesidiocoris tenuis</name>
    <dbReference type="NCBI Taxonomy" id="355587"/>
    <lineage>
        <taxon>Eukaryota</taxon>
        <taxon>Metazoa</taxon>
        <taxon>Ecdysozoa</taxon>
        <taxon>Arthropoda</taxon>
        <taxon>Hexapoda</taxon>
        <taxon>Insecta</taxon>
        <taxon>Pterygota</taxon>
        <taxon>Neoptera</taxon>
        <taxon>Paraneoptera</taxon>
        <taxon>Hemiptera</taxon>
        <taxon>Heteroptera</taxon>
        <taxon>Panheteroptera</taxon>
        <taxon>Cimicomorpha</taxon>
        <taxon>Miridae</taxon>
        <taxon>Dicyphina</taxon>
        <taxon>Nesidiocoris</taxon>
    </lineage>
</organism>
<dbReference type="InterPro" id="IPR038765">
    <property type="entry name" value="Papain-like_cys_pep_sf"/>
</dbReference>
<feature type="compositionally biased region" description="Acidic residues" evidence="1">
    <location>
        <begin position="10"/>
        <end position="19"/>
    </location>
</feature>
<feature type="compositionally biased region" description="Basic and acidic residues" evidence="1">
    <location>
        <begin position="168"/>
        <end position="187"/>
    </location>
</feature>
<evidence type="ECO:0000313" key="3">
    <source>
        <dbReference type="EMBL" id="BES90874.1"/>
    </source>
</evidence>
<dbReference type="Proteomes" id="UP001307889">
    <property type="component" value="Chromosome 2"/>
</dbReference>
<feature type="compositionally biased region" description="Low complexity" evidence="1">
    <location>
        <begin position="78"/>
        <end position="90"/>
    </location>
</feature>
<sequence length="681" mass="76180">MTSSESGVSSDEDEWEPNDADLIPSDVSSGDEVDESPDTSSKCRKRGRAASKKRPSAKTDSVSKLDRQAFDNKPKLLSSYFMSDDSSSSSNEFEKAPPKLSDLPKSRSWASKDDRSGINPELYTVDEPQNEEKGDSSSKGPVEYYDFTSILKTQAELKTFAKQMEIYTSKEKSDPSVLELKVEESSRKTKKRPNESSSKSSSRTKSSPSKRLEIDELLKIGEKSAEAPTVVRRRKRKNRAEDVDDEMVVVSDLQESDDDLESSNPQDVQLTITIPNRLGKKKNSENVKHLTEMARMFNEKRRKLQVLFHKVTLLGYLAHGNMLNDLVNSEEIRASALSIVPSKNFYPAGSTSLSYIERIVKWFNKNFTLDRAEDKISLEIVLNDFGRKKASNLTSLVVMFAAMCRQLDVKCRILMSLRPCPIKPPSSETMKLPKEEDDDDCFKSRAPIKKSKPGPSNAKKKVKSAPSTNSPKSSKNAKIKTLKHEKESDDDDDDSSTYESPMKKSKPGPSNIKKKGKSTPAASTPKSSKKTAKSSKKKPEMSIRKVLSSDASDGEEATPTSALKKGVDLWTEIYDESEEKWTPADVARAQVNDAMTIGNGATKPLMYVVGWNADGSLKDLTMRYASQWLTTTPKLRVDPSWWKETLRPWAPRKSKMEKEENKKLDEEVAASPIPKSINEYV</sequence>